<dbReference type="GO" id="GO:0003677">
    <property type="term" value="F:DNA binding"/>
    <property type="evidence" value="ECO:0007669"/>
    <property type="project" value="UniProtKB-KW"/>
</dbReference>
<feature type="domain" description="HTH luxR-type" evidence="2">
    <location>
        <begin position="200"/>
        <end position="265"/>
    </location>
</feature>
<dbReference type="InterPro" id="IPR000792">
    <property type="entry name" value="Tscrpt_reg_LuxR_C"/>
</dbReference>
<keyword evidence="5" id="KW-1185">Reference proteome</keyword>
<evidence type="ECO:0000256" key="1">
    <source>
        <dbReference type="ARBA" id="ARBA00023125"/>
    </source>
</evidence>
<reference evidence="3 5" key="1">
    <citation type="submission" date="2019-05" db="EMBL/GenBank/DDBJ databases">
        <title>Whole genome sequence analysis of Cupriavidus campinensis S14E4C strain.</title>
        <authorList>
            <person name="Abbaszade G."/>
            <person name="Szabo A."/>
            <person name="Toumi M."/>
            <person name="Toth E."/>
        </authorList>
    </citation>
    <scope>NUCLEOTIDE SEQUENCE [LARGE SCALE GENOMIC DNA]</scope>
    <source>
        <strain evidence="3 5">S14E4C</strain>
    </source>
</reference>
<evidence type="ECO:0000313" key="6">
    <source>
        <dbReference type="Proteomes" id="UP001056132"/>
    </source>
</evidence>
<dbReference type="Proteomes" id="UP001056132">
    <property type="component" value="Chromosome 2"/>
</dbReference>
<dbReference type="PRINTS" id="PR00038">
    <property type="entry name" value="HTHLUXR"/>
</dbReference>
<evidence type="ECO:0000313" key="4">
    <source>
        <dbReference type="EMBL" id="URF07090.1"/>
    </source>
</evidence>
<dbReference type="SUPFAM" id="SSF52172">
    <property type="entry name" value="CheY-like"/>
    <property type="match status" value="1"/>
</dbReference>
<dbReference type="PANTHER" id="PTHR43214:SF42">
    <property type="entry name" value="TRANSCRIPTIONAL REGULATORY PROTEIN DESR"/>
    <property type="match status" value="1"/>
</dbReference>
<dbReference type="KEGG" id="ccam:M5D45_17830"/>
<evidence type="ECO:0000259" key="2">
    <source>
        <dbReference type="PROSITE" id="PS50043"/>
    </source>
</evidence>
<dbReference type="Gene3D" id="1.10.10.10">
    <property type="entry name" value="Winged helix-like DNA-binding domain superfamily/Winged helix DNA-binding domain"/>
    <property type="match status" value="1"/>
</dbReference>
<reference evidence="4" key="3">
    <citation type="submission" date="2022-05" db="EMBL/GenBank/DDBJ databases">
        <authorList>
            <person name="Kunte H.-J."/>
        </authorList>
    </citation>
    <scope>NUCLEOTIDE SEQUENCE</scope>
    <source>
        <strain evidence="4">G5</strain>
    </source>
</reference>
<reference evidence="4" key="2">
    <citation type="journal article" date="2022" name="Microbiol. Resour. Announc.">
        <title>Genome Sequence of Cupriavidus campinensis Strain G5, a Member of a Bacterial Consortium Capable of Polyethylene Degradation.</title>
        <authorList>
            <person name="Schneider B."/>
            <person name="Pfeiffer F."/>
            <person name="Dyall-Smith M."/>
            <person name="Kunte H.J."/>
        </authorList>
    </citation>
    <scope>NUCLEOTIDE SEQUENCE</scope>
    <source>
        <strain evidence="4">G5</strain>
    </source>
</reference>
<name>A0AAE9I8I0_9BURK</name>
<gene>
    <name evidence="3" type="ORF">FGG12_22215</name>
    <name evidence="4" type="ORF">M5D45_17830</name>
</gene>
<evidence type="ECO:0000313" key="5">
    <source>
        <dbReference type="Proteomes" id="UP000318943"/>
    </source>
</evidence>
<accession>A0AAE9I8I0</accession>
<dbReference type="EMBL" id="CP097331">
    <property type="protein sequence ID" value="URF07090.1"/>
    <property type="molecule type" value="Genomic_DNA"/>
</dbReference>
<dbReference type="Proteomes" id="UP000318943">
    <property type="component" value="Unassembled WGS sequence"/>
</dbReference>
<organism evidence="4 6">
    <name type="scientific">Cupriavidus campinensis</name>
    <dbReference type="NCBI Taxonomy" id="151783"/>
    <lineage>
        <taxon>Bacteria</taxon>
        <taxon>Pseudomonadati</taxon>
        <taxon>Pseudomonadota</taxon>
        <taxon>Betaproteobacteria</taxon>
        <taxon>Burkholderiales</taxon>
        <taxon>Burkholderiaceae</taxon>
        <taxon>Cupriavidus</taxon>
    </lineage>
</organism>
<dbReference type="InterPro" id="IPR016032">
    <property type="entry name" value="Sig_transdc_resp-reg_C-effctor"/>
</dbReference>
<keyword evidence="1" id="KW-0238">DNA-binding</keyword>
<evidence type="ECO:0000313" key="3">
    <source>
        <dbReference type="EMBL" id="TSP10497.1"/>
    </source>
</evidence>
<protein>
    <submittedName>
        <fullName evidence="4">LuxR C-terminal-related transcriptional regulator</fullName>
    </submittedName>
    <submittedName>
        <fullName evidence="3">Response regulator transcription factor</fullName>
    </submittedName>
</protein>
<dbReference type="InterPro" id="IPR039420">
    <property type="entry name" value="WalR-like"/>
</dbReference>
<dbReference type="AlphaFoldDB" id="A0AAE9I8I0"/>
<dbReference type="Pfam" id="PF00196">
    <property type="entry name" value="GerE"/>
    <property type="match status" value="1"/>
</dbReference>
<sequence length="296" mass="31349">MATILLLEPHPLLRLGLRHLLAQAHVPGDLVDIDPQSLHEPDPWTHHADLLIYGLPADAEAGWLGLAGLCQRLEPQRVLVLAEHVPAPMPEFGLPETVRGLLAKACSAEALEAAIRLVLAGGECFPSPIAVMRGAEAAANQFAQPGQPLPEVHAASVPVPAAHADGRDGRHAAAPIVVPLHGVPSHGPQSHATPLETPTAGAHLLNITERQYEVLALLARGYPIKTVSRLLNISVATAKTHACTLYQRLHVRNKGEAVYVALQRGATLNWPGPVVTAPTSIRTSAVLQPREACEAA</sequence>
<dbReference type="InterPro" id="IPR036388">
    <property type="entry name" value="WH-like_DNA-bd_sf"/>
</dbReference>
<proteinExistence type="predicted"/>
<dbReference type="SMART" id="SM00421">
    <property type="entry name" value="HTH_LUXR"/>
    <property type="match status" value="1"/>
</dbReference>
<dbReference type="PANTHER" id="PTHR43214">
    <property type="entry name" value="TWO-COMPONENT RESPONSE REGULATOR"/>
    <property type="match status" value="1"/>
</dbReference>
<dbReference type="PROSITE" id="PS50043">
    <property type="entry name" value="HTH_LUXR_2"/>
    <property type="match status" value="1"/>
</dbReference>
<dbReference type="EMBL" id="VCIZ01000015">
    <property type="protein sequence ID" value="TSP10497.1"/>
    <property type="molecule type" value="Genomic_DNA"/>
</dbReference>
<dbReference type="SUPFAM" id="SSF46894">
    <property type="entry name" value="C-terminal effector domain of the bipartite response regulators"/>
    <property type="match status" value="1"/>
</dbReference>
<dbReference type="InterPro" id="IPR011006">
    <property type="entry name" value="CheY-like_superfamily"/>
</dbReference>
<dbReference type="GO" id="GO:0006355">
    <property type="term" value="P:regulation of DNA-templated transcription"/>
    <property type="evidence" value="ECO:0007669"/>
    <property type="project" value="InterPro"/>
</dbReference>
<dbReference type="CDD" id="cd06170">
    <property type="entry name" value="LuxR_C_like"/>
    <property type="match status" value="1"/>
</dbReference>
<dbReference type="RefSeq" id="WP_144201061.1">
    <property type="nucleotide sequence ID" value="NZ_CAJPVH010000002.1"/>
</dbReference>